<dbReference type="Proteomes" id="UP001054857">
    <property type="component" value="Unassembled WGS sequence"/>
</dbReference>
<gene>
    <name evidence="2" type="ORF">Agub_g6008</name>
</gene>
<dbReference type="GO" id="GO:0005739">
    <property type="term" value="C:mitochondrion"/>
    <property type="evidence" value="ECO:0007669"/>
    <property type="project" value="TreeGrafter"/>
</dbReference>
<dbReference type="InterPro" id="IPR033371">
    <property type="entry name" value="ARGLU1"/>
</dbReference>
<organism evidence="2 3">
    <name type="scientific">Astrephomene gubernaculifera</name>
    <dbReference type="NCBI Taxonomy" id="47775"/>
    <lineage>
        <taxon>Eukaryota</taxon>
        <taxon>Viridiplantae</taxon>
        <taxon>Chlorophyta</taxon>
        <taxon>core chlorophytes</taxon>
        <taxon>Chlorophyceae</taxon>
        <taxon>CS clade</taxon>
        <taxon>Chlamydomonadales</taxon>
        <taxon>Astrephomenaceae</taxon>
        <taxon>Astrephomene</taxon>
    </lineage>
</organism>
<dbReference type="GO" id="GO:0045296">
    <property type="term" value="F:cadherin binding"/>
    <property type="evidence" value="ECO:0007669"/>
    <property type="project" value="TreeGrafter"/>
</dbReference>
<dbReference type="EMBL" id="BMAR01000008">
    <property type="protein sequence ID" value="GFR44922.1"/>
    <property type="molecule type" value="Genomic_DNA"/>
</dbReference>
<accession>A0AAD3DQT0</accession>
<sequence length="179" mass="20379">MGRSRSRSRSPNRYGSGAARPASEKAPKANRRYRTKAAEATGLSATALARQRQQLLQLEEQILATIEARVEEQLAGKLASEEVQARIQARLKEERAKLEAQVTAQLESERRSLLERKRHEAEQARKRQEELDRILEENRRKVEDAQKRAAEERARRDAEWQAALESRVASARGGFRAPV</sequence>
<reference evidence="2 3" key="1">
    <citation type="journal article" date="2021" name="Sci. Rep.">
        <title>Genome sequencing of the multicellular alga Astrephomene provides insights into convergent evolution of germ-soma differentiation.</title>
        <authorList>
            <person name="Yamashita S."/>
            <person name="Yamamoto K."/>
            <person name="Matsuzaki R."/>
            <person name="Suzuki S."/>
            <person name="Yamaguchi H."/>
            <person name="Hirooka S."/>
            <person name="Minakuchi Y."/>
            <person name="Miyagishima S."/>
            <person name="Kawachi M."/>
            <person name="Toyoda A."/>
            <person name="Nozaki H."/>
        </authorList>
    </citation>
    <scope>NUCLEOTIDE SEQUENCE [LARGE SCALE GENOMIC DNA]</scope>
    <source>
        <strain evidence="2 3">NIES-4017</strain>
    </source>
</reference>
<name>A0AAD3DQT0_9CHLO</name>
<dbReference type="PANTHER" id="PTHR31711:SF1">
    <property type="entry name" value="ARGININE AND GLUTAMATE-RICH PROTEIN 1"/>
    <property type="match status" value="1"/>
</dbReference>
<feature type="region of interest" description="Disordered" evidence="1">
    <location>
        <begin position="107"/>
        <end position="157"/>
    </location>
</feature>
<proteinExistence type="predicted"/>
<evidence type="ECO:0000313" key="3">
    <source>
        <dbReference type="Proteomes" id="UP001054857"/>
    </source>
</evidence>
<dbReference type="GO" id="GO:0005654">
    <property type="term" value="C:nucleoplasm"/>
    <property type="evidence" value="ECO:0007669"/>
    <property type="project" value="TreeGrafter"/>
</dbReference>
<protein>
    <submittedName>
        <fullName evidence="2">Uncharacterized protein</fullName>
    </submittedName>
</protein>
<dbReference type="PANTHER" id="PTHR31711">
    <property type="entry name" value="ARGININE AND GLUTAMATE-RICH PROTEIN 1"/>
    <property type="match status" value="1"/>
</dbReference>
<dbReference type="Pfam" id="PF15346">
    <property type="entry name" value="ARGLU"/>
    <property type="match status" value="1"/>
</dbReference>
<feature type="compositionally biased region" description="Basic residues" evidence="1">
    <location>
        <begin position="1"/>
        <end position="10"/>
    </location>
</feature>
<keyword evidence="3" id="KW-1185">Reference proteome</keyword>
<dbReference type="AlphaFoldDB" id="A0AAD3DQT0"/>
<evidence type="ECO:0000256" key="1">
    <source>
        <dbReference type="SAM" id="MobiDB-lite"/>
    </source>
</evidence>
<feature type="region of interest" description="Disordered" evidence="1">
    <location>
        <begin position="1"/>
        <end position="40"/>
    </location>
</feature>
<comment type="caution">
    <text evidence="2">The sequence shown here is derived from an EMBL/GenBank/DDBJ whole genome shotgun (WGS) entry which is preliminary data.</text>
</comment>
<evidence type="ECO:0000313" key="2">
    <source>
        <dbReference type="EMBL" id="GFR44922.1"/>
    </source>
</evidence>